<dbReference type="RefSeq" id="XP_060286629.1">
    <property type="nucleotide sequence ID" value="XM_060430883.1"/>
</dbReference>
<keyword evidence="2" id="KW-0732">Signal</keyword>
<proteinExistence type="predicted"/>
<reference evidence="4" key="1">
    <citation type="submission" date="2023-06" db="EMBL/GenBank/DDBJ databases">
        <title>Genome-scale phylogeny and comparative genomics of the fungal order Sordariales.</title>
        <authorList>
            <consortium name="Lawrence Berkeley National Laboratory"/>
            <person name="Hensen N."/>
            <person name="Bonometti L."/>
            <person name="Westerberg I."/>
            <person name="Brannstrom I.O."/>
            <person name="Guillou S."/>
            <person name="Cros-Aarteil S."/>
            <person name="Calhoun S."/>
            <person name="Haridas S."/>
            <person name="Kuo A."/>
            <person name="Mondo S."/>
            <person name="Pangilinan J."/>
            <person name="Riley R."/>
            <person name="Labutti K."/>
            <person name="Andreopoulos B."/>
            <person name="Lipzen A."/>
            <person name="Chen C."/>
            <person name="Yanf M."/>
            <person name="Daum C."/>
            <person name="Ng V."/>
            <person name="Clum A."/>
            <person name="Steindorff A."/>
            <person name="Ohm R."/>
            <person name="Martin F."/>
            <person name="Silar P."/>
            <person name="Natvig D."/>
            <person name="Lalanne C."/>
            <person name="Gautier V."/>
            <person name="Ament-Velasquez S.L."/>
            <person name="Kruys A."/>
            <person name="Hutchinson M.I."/>
            <person name="Powell A.J."/>
            <person name="Barry K."/>
            <person name="Miller A.N."/>
            <person name="Grigoriev I.V."/>
            <person name="Debuchy R."/>
            <person name="Gladieux P."/>
            <person name="Thoren M.H."/>
            <person name="Johannesson H."/>
        </authorList>
    </citation>
    <scope>NUCLEOTIDE SEQUENCE</scope>
    <source>
        <strain evidence="4">8032-3</strain>
    </source>
</reference>
<dbReference type="Pfam" id="PF09362">
    <property type="entry name" value="DUF1996"/>
    <property type="match status" value="1"/>
</dbReference>
<sequence length="511" mass="55484">MKITQVLTAASLLAPASAFWRMECRGRLGLARIDPMVSPGEVAQHVHAIHGSSGFSESATYEDVTSADCTSCAVTQDKSVYWTPAMYFKHANGSYELVPQTGGMLAYYFLNSPPGQAGNITSFPNGFRMIAGDSLRRNYSIGGLDFKLPDPEKSLWALLGQTSQVDLTQRAIGFNCLNYDKAPEGSLYRHYLPSKDYLDQFCSNGVRIELMFPSCWNGKDLDSANHRDHVAYPDLVMEGNCPPGFPIRLPGLFYETIWETDVFRQVPGEFVLSNGDTNGFGYHGDFLMGWDEAFLQQAVDTCTNPSGSMYDCPIFNIQNEAVQNQCSMKIPSVLASEKVAGVVGTVIPGNVAIQYGPQPATMTNPPSQTAPVPVPTVSYSPGSENGEKPSNLPGQVFITQASPTPPPAATSSAPEISAHPAINQVNQVAPKPTEAPSSTVDDGLPIVSTQYITDGDVVSEIIWKESVLYVTEYEDTTTTVTVTRSAVVNKVRNVGHVHRRAGHNGRRAHHH</sequence>
<feature type="region of interest" description="Disordered" evidence="1">
    <location>
        <begin position="358"/>
        <end position="392"/>
    </location>
</feature>
<name>A0AAJ0C5N2_9PEZI</name>
<gene>
    <name evidence="4" type="ORF">QBC33DRAFT_576128</name>
</gene>
<feature type="signal peptide" evidence="2">
    <location>
        <begin position="1"/>
        <end position="18"/>
    </location>
</feature>
<feature type="compositionally biased region" description="Polar residues" evidence="1">
    <location>
        <begin position="360"/>
        <end position="370"/>
    </location>
</feature>
<evidence type="ECO:0000256" key="1">
    <source>
        <dbReference type="SAM" id="MobiDB-lite"/>
    </source>
</evidence>
<dbReference type="InterPro" id="IPR018535">
    <property type="entry name" value="DUF1996"/>
</dbReference>
<comment type="caution">
    <text evidence="4">The sequence shown here is derived from an EMBL/GenBank/DDBJ whole genome shotgun (WGS) entry which is preliminary data.</text>
</comment>
<evidence type="ECO:0000313" key="4">
    <source>
        <dbReference type="EMBL" id="KAK1770416.1"/>
    </source>
</evidence>
<evidence type="ECO:0000259" key="3">
    <source>
        <dbReference type="Pfam" id="PF09362"/>
    </source>
</evidence>
<feature type="chain" id="PRO_5042595974" description="DUF1996 domain-containing protein" evidence="2">
    <location>
        <begin position="19"/>
        <end position="511"/>
    </location>
</feature>
<dbReference type="EMBL" id="MU839000">
    <property type="protein sequence ID" value="KAK1770416.1"/>
    <property type="molecule type" value="Genomic_DNA"/>
</dbReference>
<dbReference type="AlphaFoldDB" id="A0AAJ0C5N2"/>
<dbReference type="Proteomes" id="UP001244011">
    <property type="component" value="Unassembled WGS sequence"/>
</dbReference>
<keyword evidence="5" id="KW-1185">Reference proteome</keyword>
<accession>A0AAJ0C5N2</accession>
<dbReference type="PANTHER" id="PTHR43662">
    <property type="match status" value="1"/>
</dbReference>
<feature type="domain" description="DUF1996" evidence="3">
    <location>
        <begin position="34"/>
        <end position="290"/>
    </location>
</feature>
<organism evidence="4 5">
    <name type="scientific">Phialemonium atrogriseum</name>
    <dbReference type="NCBI Taxonomy" id="1093897"/>
    <lineage>
        <taxon>Eukaryota</taxon>
        <taxon>Fungi</taxon>
        <taxon>Dikarya</taxon>
        <taxon>Ascomycota</taxon>
        <taxon>Pezizomycotina</taxon>
        <taxon>Sordariomycetes</taxon>
        <taxon>Sordariomycetidae</taxon>
        <taxon>Cephalothecales</taxon>
        <taxon>Cephalothecaceae</taxon>
        <taxon>Phialemonium</taxon>
    </lineage>
</organism>
<evidence type="ECO:0000256" key="2">
    <source>
        <dbReference type="SAM" id="SignalP"/>
    </source>
</evidence>
<dbReference type="PANTHER" id="PTHR43662:SF7">
    <property type="entry name" value="DUF1996 DOMAIN-CONTAINING PROTEIN"/>
    <property type="match status" value="1"/>
</dbReference>
<protein>
    <recommendedName>
        <fullName evidence="3">DUF1996 domain-containing protein</fullName>
    </recommendedName>
</protein>
<dbReference type="GeneID" id="85314070"/>
<evidence type="ECO:0000313" key="5">
    <source>
        <dbReference type="Proteomes" id="UP001244011"/>
    </source>
</evidence>